<evidence type="ECO:0000313" key="8">
    <source>
        <dbReference type="EMBL" id="SDY08237.1"/>
    </source>
</evidence>
<dbReference type="InterPro" id="IPR006104">
    <property type="entry name" value="Glyco_hydro_2_N"/>
</dbReference>
<evidence type="ECO:0000256" key="2">
    <source>
        <dbReference type="ARBA" id="ARBA00022801"/>
    </source>
</evidence>
<dbReference type="PROSITE" id="PS00719">
    <property type="entry name" value="GLYCOSYL_HYDROL_F2_1"/>
    <property type="match status" value="1"/>
</dbReference>
<dbReference type="SUPFAM" id="SSF49303">
    <property type="entry name" value="beta-Galactosidase/glucuronidase domain"/>
    <property type="match status" value="1"/>
</dbReference>
<proteinExistence type="inferred from homology"/>
<keyword evidence="9" id="KW-1185">Reference proteome</keyword>
<dbReference type="InterPro" id="IPR023230">
    <property type="entry name" value="Glyco_hydro_2_CS"/>
</dbReference>
<keyword evidence="2 4" id="KW-0378">Hydrolase</keyword>
<dbReference type="Pfam" id="PF02836">
    <property type="entry name" value="Glyco_hydro_2_C"/>
    <property type="match status" value="1"/>
</dbReference>
<sequence length="835" mass="95893">MERIYLNDGWQFLQEFSNSLLKDKLDDKIMHRISDIRIPHTVREVPYNYFDEKDYQMVSGYRKILFAPKEWADKLIRLTFEGVAHQATVYVNGQLAYSHSCGYTAFTIDITKMLKYGSNNIIAVKVDSNENLNVPPFGYVIDYMTFGGIYRDVYVEVSNRNAILDVFPKIFFDDIDLLNANLINASESEHTFSGKRVNRAKIHTKIKLSKDFILNSKQNKKIKIVHVLLDKNDSIVEQWNASLLDDCAEGNEILEKIFLWDINTPNLYKLKTILYIDDEVVDSRIDKIGFRKVQFKQDGFYLNCEKIKIRGLNRHQSYPYVGYAMPQSMQELDADILKYELGVNAVRTSHYPQSHYFIKRCDEIGLLVFTEIPGWQHIGDSNWKLQAIENTRDMILQYRNHPSIFLWGVRINESQDDDEFYRKTNEVARSLDPTRATAGVRCFKNSHLLEDVYTYNDFVHSGNNIGCEKKAKVTSDFTKAYIVSEYNGHMYPTKVFDSEEHQVSHMLRHAKVLNDIQLQEDIAGSFGWCMFDYNTHKDFGSGDRICYHGVMDMFRNPKMASLIYACQNNERVILDISSSMDIGEHPGCNRGKTYILSNADSVRMYKNGDFIKEYNCKLDSAYKGLKYGPILIDDFIGDRIEKNEPAFSKKKAKDLKYALNYIAVNGYGKISPKLLWIELKSLTLYKIKPSDAIGLFNKYIGDWGQTSTVYKFEAIKDGKVAKTITKAPMTKVVIKANVSNYELIEKNSYDVAEVRLVATDENGNRLSFFNEGVVFETKGPIDLIGPSFTAFRGGYVGVYVKSKAETGVAKLICTSSLGNKIEINFTVKSKNIFKI</sequence>
<dbReference type="InterPro" id="IPR008979">
    <property type="entry name" value="Galactose-bd-like_sf"/>
</dbReference>
<comment type="similarity">
    <text evidence="1 4">Belongs to the glycosyl hydrolase 2 family.</text>
</comment>
<evidence type="ECO:0000259" key="7">
    <source>
        <dbReference type="Pfam" id="PF02837"/>
    </source>
</evidence>
<dbReference type="EMBL" id="FNPG01000007">
    <property type="protein sequence ID" value="SDY08237.1"/>
    <property type="molecule type" value="Genomic_DNA"/>
</dbReference>
<dbReference type="AlphaFoldDB" id="A0A1H3GYP0"/>
<dbReference type="InterPro" id="IPR051913">
    <property type="entry name" value="GH2_Domain-Containing"/>
</dbReference>
<dbReference type="InterPro" id="IPR006103">
    <property type="entry name" value="Glyco_hydro_2_cat"/>
</dbReference>
<accession>A0A1H3GYP0</accession>
<evidence type="ECO:0000259" key="5">
    <source>
        <dbReference type="Pfam" id="PF00703"/>
    </source>
</evidence>
<gene>
    <name evidence="8" type="ORF">SAMN02910414_00712</name>
</gene>
<dbReference type="GO" id="GO:0005975">
    <property type="term" value="P:carbohydrate metabolic process"/>
    <property type="evidence" value="ECO:0007669"/>
    <property type="project" value="InterPro"/>
</dbReference>
<reference evidence="8 9" key="1">
    <citation type="submission" date="2016-10" db="EMBL/GenBank/DDBJ databases">
        <authorList>
            <person name="de Groot N.N."/>
        </authorList>
    </citation>
    <scope>NUCLEOTIDE SEQUENCE [LARGE SCALE GENOMIC DNA]</scope>
    <source>
        <strain evidence="8 9">DSM 14045</strain>
    </source>
</reference>
<organism evidence="8 9">
    <name type="scientific">Lachnobacterium bovis DSM 14045</name>
    <dbReference type="NCBI Taxonomy" id="1122142"/>
    <lineage>
        <taxon>Bacteria</taxon>
        <taxon>Bacillati</taxon>
        <taxon>Bacillota</taxon>
        <taxon>Clostridia</taxon>
        <taxon>Lachnospirales</taxon>
        <taxon>Lachnospiraceae</taxon>
        <taxon>Lachnobacterium</taxon>
    </lineage>
</organism>
<dbReference type="PRINTS" id="PR00132">
    <property type="entry name" value="GLHYDRLASE2"/>
</dbReference>
<keyword evidence="3 4" id="KW-0326">Glycosidase</keyword>
<dbReference type="Proteomes" id="UP000183918">
    <property type="component" value="Unassembled WGS sequence"/>
</dbReference>
<evidence type="ECO:0000313" key="9">
    <source>
        <dbReference type="Proteomes" id="UP000183918"/>
    </source>
</evidence>
<dbReference type="PANTHER" id="PTHR42732">
    <property type="entry name" value="BETA-GALACTOSIDASE"/>
    <property type="match status" value="1"/>
</dbReference>
<evidence type="ECO:0000256" key="3">
    <source>
        <dbReference type="ARBA" id="ARBA00023295"/>
    </source>
</evidence>
<dbReference type="InterPro" id="IPR013783">
    <property type="entry name" value="Ig-like_fold"/>
</dbReference>
<dbReference type="InterPro" id="IPR036156">
    <property type="entry name" value="Beta-gal/glucu_dom_sf"/>
</dbReference>
<feature type="domain" description="Glycosyl hydrolases family 2 sugar binding" evidence="7">
    <location>
        <begin position="51"/>
        <end position="154"/>
    </location>
</feature>
<dbReference type="Gene3D" id="2.60.120.260">
    <property type="entry name" value="Galactose-binding domain-like"/>
    <property type="match status" value="1"/>
</dbReference>
<dbReference type="Pfam" id="PF00703">
    <property type="entry name" value="Glyco_hydro_2"/>
    <property type="match status" value="1"/>
</dbReference>
<dbReference type="Pfam" id="PF02837">
    <property type="entry name" value="Glyco_hydro_2_N"/>
    <property type="match status" value="1"/>
</dbReference>
<evidence type="ECO:0000256" key="4">
    <source>
        <dbReference type="RuleBase" id="RU361154"/>
    </source>
</evidence>
<dbReference type="Gene3D" id="3.20.20.80">
    <property type="entry name" value="Glycosidases"/>
    <property type="match status" value="1"/>
</dbReference>
<dbReference type="STRING" id="1122142.SAMN02910414_00712"/>
<name>A0A1H3GYP0_9FIRM</name>
<dbReference type="PANTHER" id="PTHR42732:SF1">
    <property type="entry name" value="BETA-MANNOSIDASE"/>
    <property type="match status" value="1"/>
</dbReference>
<dbReference type="InterPro" id="IPR006101">
    <property type="entry name" value="Glyco_hydro_2"/>
</dbReference>
<dbReference type="SUPFAM" id="SSF49785">
    <property type="entry name" value="Galactose-binding domain-like"/>
    <property type="match status" value="1"/>
</dbReference>
<feature type="domain" description="Glycoside hydrolase family 2 immunoglobulin-like beta-sandwich" evidence="5">
    <location>
        <begin position="213"/>
        <end position="291"/>
    </location>
</feature>
<dbReference type="GO" id="GO:0004553">
    <property type="term" value="F:hydrolase activity, hydrolyzing O-glycosyl compounds"/>
    <property type="evidence" value="ECO:0007669"/>
    <property type="project" value="InterPro"/>
</dbReference>
<dbReference type="OrthoDB" id="9762066at2"/>
<evidence type="ECO:0000256" key="1">
    <source>
        <dbReference type="ARBA" id="ARBA00007401"/>
    </source>
</evidence>
<feature type="domain" description="Glycoside hydrolase family 2 catalytic" evidence="6">
    <location>
        <begin position="293"/>
        <end position="563"/>
    </location>
</feature>
<dbReference type="SUPFAM" id="SSF51445">
    <property type="entry name" value="(Trans)glycosidases"/>
    <property type="match status" value="1"/>
</dbReference>
<dbReference type="RefSeq" id="WP_074716210.1">
    <property type="nucleotide sequence ID" value="NZ_FNPG01000007.1"/>
</dbReference>
<dbReference type="InterPro" id="IPR006102">
    <property type="entry name" value="Ig-like_GH2"/>
</dbReference>
<dbReference type="Gene3D" id="2.60.40.10">
    <property type="entry name" value="Immunoglobulins"/>
    <property type="match status" value="1"/>
</dbReference>
<evidence type="ECO:0000259" key="6">
    <source>
        <dbReference type="Pfam" id="PF02836"/>
    </source>
</evidence>
<dbReference type="InterPro" id="IPR017853">
    <property type="entry name" value="GH"/>
</dbReference>
<protein>
    <submittedName>
        <fullName evidence="8">Beta-galactosidase</fullName>
    </submittedName>
</protein>